<evidence type="ECO:0000256" key="1">
    <source>
        <dbReference type="SAM" id="MobiDB-lite"/>
    </source>
</evidence>
<dbReference type="OMA" id="RYWRSYF"/>
<accession>F0ZKV8</accession>
<dbReference type="OrthoDB" id="18055at2759"/>
<evidence type="ECO:0008006" key="4">
    <source>
        <dbReference type="Google" id="ProtNLM"/>
    </source>
</evidence>
<dbReference type="eggNOG" id="ENOG502RFWX">
    <property type="taxonomic scope" value="Eukaryota"/>
</dbReference>
<dbReference type="FunCoup" id="F0ZKV8">
    <property type="interactions" value="743"/>
</dbReference>
<evidence type="ECO:0000313" key="2">
    <source>
        <dbReference type="EMBL" id="EGC35428.1"/>
    </source>
</evidence>
<dbReference type="GeneID" id="10501458"/>
<dbReference type="AlphaFoldDB" id="F0ZKV8"/>
<feature type="compositionally biased region" description="Low complexity" evidence="1">
    <location>
        <begin position="347"/>
        <end position="357"/>
    </location>
</feature>
<evidence type="ECO:0000313" key="3">
    <source>
        <dbReference type="Proteomes" id="UP000001064"/>
    </source>
</evidence>
<dbReference type="InterPro" id="IPR032710">
    <property type="entry name" value="NTF2-like_dom_sf"/>
</dbReference>
<feature type="region of interest" description="Disordered" evidence="1">
    <location>
        <begin position="325"/>
        <end position="364"/>
    </location>
</feature>
<dbReference type="Gene3D" id="3.10.450.50">
    <property type="match status" value="1"/>
</dbReference>
<dbReference type="VEuPathDB" id="AmoebaDB:DICPUDRAFT_97905"/>
<proteinExistence type="predicted"/>
<sequence>MDKTKNIFFEEEEYYSQDNFNIKNEEDETLKVHRKKCEDLVNNLKTSLEQKDFNKFDDYFEPKSVLNRCNEEVIGRNLIKKYIEDIYNNEEIHLYNVRLLIDSRQRHVACEWITRRKDFSKQSENDTSLEQGMAAWYIKLSPNDYKIRTWYIWIDKAYIKIDSMDAPLPNEHWTPAPVQYYTRKDVSDIVRDKLEKFEKEDLDEWSSCLSDDLVICPPFNHVAGKNCCIDGAKLFFDNFEHTSISKIEQLYDETKPNWTTYLQIFSTTNRKTGQKGEDIDFVFNEILTGKIRYWRSYFNSTPKGGNQENTFKFFIQTLTQCIEKEDHKSHNRQHQKSSFIKDDLKTKQQQQQNTNQKIIGSGQN</sequence>
<name>F0ZKV8_DICPU</name>
<dbReference type="SUPFAM" id="SSF54427">
    <property type="entry name" value="NTF2-like"/>
    <property type="match status" value="1"/>
</dbReference>
<protein>
    <recommendedName>
        <fullName evidence="4">SnoaL-like domain-containing protein</fullName>
    </recommendedName>
</protein>
<reference evidence="3" key="1">
    <citation type="journal article" date="2011" name="Genome Biol.">
        <title>Comparative genomics of the social amoebae Dictyostelium discoideum and Dictyostelium purpureum.</title>
        <authorList>
            <consortium name="US DOE Joint Genome Institute (JGI-PGF)"/>
            <person name="Sucgang R."/>
            <person name="Kuo A."/>
            <person name="Tian X."/>
            <person name="Salerno W."/>
            <person name="Parikh A."/>
            <person name="Feasley C.L."/>
            <person name="Dalin E."/>
            <person name="Tu H."/>
            <person name="Huang E."/>
            <person name="Barry K."/>
            <person name="Lindquist E."/>
            <person name="Shapiro H."/>
            <person name="Bruce D."/>
            <person name="Schmutz J."/>
            <person name="Salamov A."/>
            <person name="Fey P."/>
            <person name="Gaudet P."/>
            <person name="Anjard C."/>
            <person name="Babu M.M."/>
            <person name="Basu S."/>
            <person name="Bushmanova Y."/>
            <person name="van der Wel H."/>
            <person name="Katoh-Kurasawa M."/>
            <person name="Dinh C."/>
            <person name="Coutinho P.M."/>
            <person name="Saito T."/>
            <person name="Elias M."/>
            <person name="Schaap P."/>
            <person name="Kay R.R."/>
            <person name="Henrissat B."/>
            <person name="Eichinger L."/>
            <person name="Rivero F."/>
            <person name="Putnam N.H."/>
            <person name="West C.M."/>
            <person name="Loomis W.F."/>
            <person name="Chisholm R.L."/>
            <person name="Shaulsky G."/>
            <person name="Strassmann J.E."/>
            <person name="Queller D.C."/>
            <person name="Kuspa A."/>
            <person name="Grigoriev I.V."/>
        </authorList>
    </citation>
    <scope>NUCLEOTIDE SEQUENCE [LARGE SCALE GENOMIC DNA]</scope>
    <source>
        <strain evidence="3">QSDP1</strain>
    </source>
</reference>
<dbReference type="KEGG" id="dpp:DICPUDRAFT_97905"/>
<keyword evidence="3" id="KW-1185">Reference proteome</keyword>
<dbReference type="InParanoid" id="F0ZKV8"/>
<dbReference type="EMBL" id="GL871060">
    <property type="protein sequence ID" value="EGC35428.1"/>
    <property type="molecule type" value="Genomic_DNA"/>
</dbReference>
<gene>
    <name evidence="2" type="ORF">DICPUDRAFT_97905</name>
</gene>
<dbReference type="RefSeq" id="XP_003288041.1">
    <property type="nucleotide sequence ID" value="XM_003287993.1"/>
</dbReference>
<organism evidence="2 3">
    <name type="scientific">Dictyostelium purpureum</name>
    <name type="common">Slime mold</name>
    <dbReference type="NCBI Taxonomy" id="5786"/>
    <lineage>
        <taxon>Eukaryota</taxon>
        <taxon>Amoebozoa</taxon>
        <taxon>Evosea</taxon>
        <taxon>Eumycetozoa</taxon>
        <taxon>Dictyostelia</taxon>
        <taxon>Dictyosteliales</taxon>
        <taxon>Dictyosteliaceae</taxon>
        <taxon>Dictyostelium</taxon>
    </lineage>
</organism>
<dbReference type="Proteomes" id="UP000001064">
    <property type="component" value="Unassembled WGS sequence"/>
</dbReference>